<dbReference type="AlphaFoldDB" id="A0A699ZH93"/>
<evidence type="ECO:0000313" key="1">
    <source>
        <dbReference type="EMBL" id="GFH22077.1"/>
    </source>
</evidence>
<name>A0A699ZH93_HAELA</name>
<accession>A0A699ZH93</accession>
<comment type="caution">
    <text evidence="1">The sequence shown here is derived from an EMBL/GenBank/DDBJ whole genome shotgun (WGS) entry which is preliminary data.</text>
</comment>
<dbReference type="EMBL" id="BLLF01001963">
    <property type="protein sequence ID" value="GFH22077.1"/>
    <property type="molecule type" value="Genomic_DNA"/>
</dbReference>
<keyword evidence="2" id="KW-1185">Reference proteome</keyword>
<evidence type="ECO:0000313" key="2">
    <source>
        <dbReference type="Proteomes" id="UP000485058"/>
    </source>
</evidence>
<feature type="non-terminal residue" evidence="1">
    <location>
        <position position="79"/>
    </location>
</feature>
<organism evidence="1 2">
    <name type="scientific">Haematococcus lacustris</name>
    <name type="common">Green alga</name>
    <name type="synonym">Haematococcus pluvialis</name>
    <dbReference type="NCBI Taxonomy" id="44745"/>
    <lineage>
        <taxon>Eukaryota</taxon>
        <taxon>Viridiplantae</taxon>
        <taxon>Chlorophyta</taxon>
        <taxon>core chlorophytes</taxon>
        <taxon>Chlorophyceae</taxon>
        <taxon>CS clade</taxon>
        <taxon>Chlamydomonadales</taxon>
        <taxon>Haematococcaceae</taxon>
        <taxon>Haematococcus</taxon>
    </lineage>
</organism>
<protein>
    <submittedName>
        <fullName evidence="1">Uncharacterized protein</fullName>
    </submittedName>
</protein>
<dbReference type="Proteomes" id="UP000485058">
    <property type="component" value="Unassembled WGS sequence"/>
</dbReference>
<gene>
    <name evidence="1" type="ORF">HaLaN_19484</name>
</gene>
<reference evidence="1 2" key="1">
    <citation type="submission" date="2020-02" db="EMBL/GenBank/DDBJ databases">
        <title>Draft genome sequence of Haematococcus lacustris strain NIES-144.</title>
        <authorList>
            <person name="Morimoto D."/>
            <person name="Nakagawa S."/>
            <person name="Yoshida T."/>
            <person name="Sawayama S."/>
        </authorList>
    </citation>
    <scope>NUCLEOTIDE SEQUENCE [LARGE SCALE GENOMIC DNA]</scope>
    <source>
        <strain evidence="1 2">NIES-144</strain>
    </source>
</reference>
<sequence>MWSPCLHSPGLLSHCLAEAKAQARLAHSSITQWQVSQALRAMGLQCQAEVLLPPDQLFSVDLLVDGVAHWGQRQQLALE</sequence>
<proteinExistence type="predicted"/>